<sequence length="160" mass="18558">MWQPKSNSFNNPLSVDSIPEKHPARRFYNYWKKLCGDGDFARKSDFNPADIVELLPNIAMTRLDYSGSAFDIILTLAGERIKDLLQIKGSGTYRKDFFTGDALDDRLHLYDHIAKKPREKFFRMRAPFKGREFNEYIVGLFPFSNDGETITHIFLVIESI</sequence>
<dbReference type="AlphaFoldDB" id="A0A3B0S3F6"/>
<gene>
    <name evidence="1" type="ORF">MNBD_ALPHA02-662</name>
</gene>
<evidence type="ECO:0008006" key="2">
    <source>
        <dbReference type="Google" id="ProtNLM"/>
    </source>
</evidence>
<accession>A0A3B0S3F6</accession>
<name>A0A3B0S3F6_9ZZZZ</name>
<dbReference type="Pfam" id="PF07310">
    <property type="entry name" value="PAS_5"/>
    <property type="match status" value="1"/>
</dbReference>
<reference evidence="1" key="1">
    <citation type="submission" date="2018-06" db="EMBL/GenBank/DDBJ databases">
        <authorList>
            <person name="Zhirakovskaya E."/>
        </authorList>
    </citation>
    <scope>NUCLEOTIDE SEQUENCE</scope>
</reference>
<organism evidence="1">
    <name type="scientific">hydrothermal vent metagenome</name>
    <dbReference type="NCBI Taxonomy" id="652676"/>
    <lineage>
        <taxon>unclassified sequences</taxon>
        <taxon>metagenomes</taxon>
        <taxon>ecological metagenomes</taxon>
    </lineage>
</organism>
<dbReference type="InterPro" id="IPR009922">
    <property type="entry name" value="DUF1457"/>
</dbReference>
<evidence type="ECO:0000313" key="1">
    <source>
        <dbReference type="EMBL" id="VAV90973.1"/>
    </source>
</evidence>
<proteinExistence type="predicted"/>
<protein>
    <recommendedName>
        <fullName evidence="2">PAS domain-containing protein</fullName>
    </recommendedName>
</protein>
<dbReference type="EMBL" id="UOED01000063">
    <property type="protein sequence ID" value="VAV90973.1"/>
    <property type="molecule type" value="Genomic_DNA"/>
</dbReference>